<dbReference type="PANTHER" id="PTHR13213:SF2">
    <property type="entry name" value="MYB-BINDING PROTEIN 1A"/>
    <property type="match status" value="1"/>
</dbReference>
<feature type="region of interest" description="Disordered" evidence="3">
    <location>
        <begin position="748"/>
        <end position="841"/>
    </location>
</feature>
<dbReference type="GO" id="GO:0005730">
    <property type="term" value="C:nucleolus"/>
    <property type="evidence" value="ECO:0007669"/>
    <property type="project" value="InterPro"/>
</dbReference>
<comment type="subcellular location">
    <subcellularLocation>
        <location evidence="1">Nucleus</location>
    </subcellularLocation>
</comment>
<protein>
    <recommendedName>
        <fullName evidence="6">DNA-directed DNA polymerase</fullName>
    </recommendedName>
</protein>
<evidence type="ECO:0008006" key="6">
    <source>
        <dbReference type="Google" id="ProtNLM"/>
    </source>
</evidence>
<gene>
    <name evidence="4" type="ORF">BD410DRAFT_762651</name>
</gene>
<feature type="compositionally biased region" description="Acidic residues" evidence="3">
    <location>
        <begin position="751"/>
        <end position="764"/>
    </location>
</feature>
<dbReference type="OrthoDB" id="342531at2759"/>
<feature type="compositionally biased region" description="Basic residues" evidence="3">
    <location>
        <begin position="1188"/>
        <end position="1200"/>
    </location>
</feature>
<reference evidence="4 5" key="1">
    <citation type="submission" date="2018-06" db="EMBL/GenBank/DDBJ databases">
        <title>A transcriptomic atlas of mushroom development highlights an independent origin of complex multicellularity.</title>
        <authorList>
            <consortium name="DOE Joint Genome Institute"/>
            <person name="Krizsan K."/>
            <person name="Almasi E."/>
            <person name="Merenyi Z."/>
            <person name="Sahu N."/>
            <person name="Viragh M."/>
            <person name="Koszo T."/>
            <person name="Mondo S."/>
            <person name="Kiss B."/>
            <person name="Balint B."/>
            <person name="Kues U."/>
            <person name="Barry K."/>
            <person name="Hegedus J.C."/>
            <person name="Henrissat B."/>
            <person name="Johnson J."/>
            <person name="Lipzen A."/>
            <person name="Ohm R."/>
            <person name="Nagy I."/>
            <person name="Pangilinan J."/>
            <person name="Yan J."/>
            <person name="Xiong Y."/>
            <person name="Grigoriev I.V."/>
            <person name="Hibbett D.S."/>
            <person name="Nagy L.G."/>
        </authorList>
    </citation>
    <scope>NUCLEOTIDE SEQUENCE [LARGE SCALE GENOMIC DNA]</scope>
    <source>
        <strain evidence="4 5">SZMC22713</strain>
    </source>
</reference>
<dbReference type="InterPro" id="IPR007015">
    <property type="entry name" value="DNA_pol_V/MYBBP1A"/>
</dbReference>
<dbReference type="AlphaFoldDB" id="A0A4Y7QIW5"/>
<organism evidence="4 5">
    <name type="scientific">Rickenella mellea</name>
    <dbReference type="NCBI Taxonomy" id="50990"/>
    <lineage>
        <taxon>Eukaryota</taxon>
        <taxon>Fungi</taxon>
        <taxon>Dikarya</taxon>
        <taxon>Basidiomycota</taxon>
        <taxon>Agaricomycotina</taxon>
        <taxon>Agaricomycetes</taxon>
        <taxon>Hymenochaetales</taxon>
        <taxon>Rickenellaceae</taxon>
        <taxon>Rickenella</taxon>
    </lineage>
</organism>
<sequence>MTTTLPLYWGLSSSNKSERLDASVKLVGALEEFHAQYLTKSSPDDSEVDEDNEDPEERPLLEQFDSSNAQDVSYAIRRLIRGLGSPRESSRLGFAVALTELLTHVDTVSCAQIIALIHTSCEPSGSMTGQEERDVLFARLFGLSVIIQSGLLVRKKPMPMSSAIPSSLACFQTIVTDLLALGEKKSWLKESSWRTLINAVESVYSSEIKWREDAVRYVEQRLFVEDKSWSPEKVALALKLTTLYPSKEWKGLFSPPFKQPDILNSSNLVALARILKESNVDDSSEPQPQQSRPHTGSWKPQLHFVWDTIFDNLLYTGQTKRTSGNFQDFFRVVVDDSLFASSSSSERKYWGFLIFLKALHRLPSSDLPLLFTKNFMRCWINHLSNNDRYLHKVATKVASEIHAMVKKDPTAGFTLVLQLTGAHGARQFDRITKTRTVESILSSMDVLGITQYIDFLLSQVNGEDGLDSGPPLEARREWIADQFALLLRNGSIPKDNQWVSDALGWLTVHAFFDVIKKSTKSPHRALQIVPKPPFSEGLRTFCLERLLSCLAELTRPIPPSKSTDSRTIKAVGAASDDEFWAVKTIHMVSNLVHDGKHVRPSFSVDGEALNAFKVLTKTLHTLGSDSVSERSREPARGAQLLLAGMQLRNFLSSDDAAENDFDELQSCCRAATTTFVHGKQSDHVDDSVPSESEDAATPIDTLVDGIIGLLETSAALTREVANQSFAMLAGLVQQSTIDLILTQFERRDPEATADESEDDDEETESVTNDLAEQVKPSQEVVTESDSETDNSHSAVDSDDEDGNEPDTERLRMHLENVFATNGDPPNQRLSQDNSSDEESMDDDQMMAIDEQLASIFRTKNNEKKTTKDAAQRAATHFKNRVLDLVDIFIRKQPSNPLTVQLILPMVEVIMGTGPDERQLSDKATGIVRSRFGKPKEFPPNIDNRVGADTLKTLHSKARRAHSSDMVVTLSQCSVYMAKCMLPSGEASLLDVYKESFVDFATRKGSSLHPSFFLDFIRRFPSHGWALRRELLELASKSVNSYRQSQMFHLIQVILTQAPNTKPEEFTTFALSLRKALHSAILEASTNPNTTLNVTQAKEVLKTGLQVVRQTKRISTSQDLSRIWEPSIWDDLSQTLAASEQFKASKSLQDLCRQISRIAREDQKPGESAKESKRKAEENSHEGASDEKHRRKKVKKGKTRA</sequence>
<evidence type="ECO:0000313" key="4">
    <source>
        <dbReference type="EMBL" id="TDL27573.1"/>
    </source>
</evidence>
<keyword evidence="2" id="KW-0539">Nucleus</keyword>
<feature type="compositionally biased region" description="Acidic residues" evidence="3">
    <location>
        <begin position="796"/>
        <end position="805"/>
    </location>
</feature>
<name>A0A4Y7QIW5_9AGAM</name>
<proteinExistence type="predicted"/>
<feature type="compositionally biased region" description="Polar residues" evidence="3">
    <location>
        <begin position="285"/>
        <end position="294"/>
    </location>
</feature>
<dbReference type="Pfam" id="PF04931">
    <property type="entry name" value="DNA_pol_phi"/>
    <property type="match status" value="1"/>
</dbReference>
<dbReference type="Proteomes" id="UP000294933">
    <property type="component" value="Unassembled WGS sequence"/>
</dbReference>
<evidence type="ECO:0000313" key="5">
    <source>
        <dbReference type="Proteomes" id="UP000294933"/>
    </source>
</evidence>
<keyword evidence="5" id="KW-1185">Reference proteome</keyword>
<feature type="compositionally biased region" description="Polar residues" evidence="3">
    <location>
        <begin position="766"/>
        <end position="781"/>
    </location>
</feature>
<feature type="region of interest" description="Disordered" evidence="3">
    <location>
        <begin position="1155"/>
        <end position="1200"/>
    </location>
</feature>
<dbReference type="GO" id="GO:0000182">
    <property type="term" value="F:rDNA binding"/>
    <property type="evidence" value="ECO:0007669"/>
    <property type="project" value="TreeGrafter"/>
</dbReference>
<evidence type="ECO:0000256" key="1">
    <source>
        <dbReference type="ARBA" id="ARBA00004123"/>
    </source>
</evidence>
<accession>A0A4Y7QIW5</accession>
<dbReference type="PANTHER" id="PTHR13213">
    <property type="entry name" value="MYB-BINDING PROTEIN 1A FAMILY MEMBER"/>
    <property type="match status" value="1"/>
</dbReference>
<dbReference type="STRING" id="50990.A0A4Y7QIW5"/>
<feature type="compositionally biased region" description="Basic and acidic residues" evidence="3">
    <location>
        <begin position="1157"/>
        <end position="1187"/>
    </location>
</feature>
<evidence type="ECO:0000256" key="3">
    <source>
        <dbReference type="SAM" id="MobiDB-lite"/>
    </source>
</evidence>
<dbReference type="VEuPathDB" id="FungiDB:BD410DRAFT_762651"/>
<feature type="region of interest" description="Disordered" evidence="3">
    <location>
        <begin position="38"/>
        <end position="64"/>
    </location>
</feature>
<feature type="compositionally biased region" description="Acidic residues" evidence="3">
    <location>
        <begin position="44"/>
        <end position="56"/>
    </location>
</feature>
<feature type="region of interest" description="Disordered" evidence="3">
    <location>
        <begin position="279"/>
        <end position="298"/>
    </location>
</feature>
<evidence type="ECO:0000256" key="2">
    <source>
        <dbReference type="ARBA" id="ARBA00023242"/>
    </source>
</evidence>
<dbReference type="GO" id="GO:0006355">
    <property type="term" value="P:regulation of DNA-templated transcription"/>
    <property type="evidence" value="ECO:0007669"/>
    <property type="project" value="InterPro"/>
</dbReference>
<dbReference type="EMBL" id="ML170159">
    <property type="protein sequence ID" value="TDL27573.1"/>
    <property type="molecule type" value="Genomic_DNA"/>
</dbReference>